<keyword evidence="3" id="KW-0812">Transmembrane</keyword>
<feature type="compositionally biased region" description="Low complexity" evidence="2">
    <location>
        <begin position="1632"/>
        <end position="1645"/>
    </location>
</feature>
<proteinExistence type="predicted"/>
<reference evidence="7" key="1">
    <citation type="submission" date="2022-08" db="EMBL/GenBank/DDBJ databases">
        <title>Novel sulphate-reducing endosymbionts in the free-living metamonad Anaeramoeba.</title>
        <authorList>
            <person name="Jerlstrom-Hultqvist J."/>
            <person name="Cepicka I."/>
            <person name="Gallot-Lavallee L."/>
            <person name="Salas-Leiva D."/>
            <person name="Curtis B.A."/>
            <person name="Zahonova K."/>
            <person name="Pipaliya S."/>
            <person name="Dacks J."/>
            <person name="Roger A.J."/>
        </authorList>
    </citation>
    <scope>NUCLEOTIDE SEQUENCE</scope>
    <source>
        <strain evidence="7">Busselton2</strain>
    </source>
</reference>
<feature type="transmembrane region" description="Helical" evidence="3">
    <location>
        <begin position="1417"/>
        <end position="1437"/>
    </location>
</feature>
<feature type="transmembrane region" description="Helical" evidence="3">
    <location>
        <begin position="1183"/>
        <end position="1202"/>
    </location>
</feature>
<dbReference type="SMART" id="SM01411">
    <property type="entry name" value="Ephrin_rec_like"/>
    <property type="match status" value="8"/>
</dbReference>
<evidence type="ECO:0000259" key="6">
    <source>
        <dbReference type="Pfam" id="PF25778"/>
    </source>
</evidence>
<evidence type="ECO:0000313" key="7">
    <source>
        <dbReference type="EMBL" id="KAJ3441533.1"/>
    </source>
</evidence>
<evidence type="ECO:0000256" key="1">
    <source>
        <dbReference type="SAM" id="Coils"/>
    </source>
</evidence>
<sequence length="1652" mass="186784">MKIALFLLAFLSLLCTLALATDIRSSYLQEAFLNEDSLMANSEQPLNYQFEDSTINSHYTYPTIIVPNVGQADERIKFVGTTFGIGTWHFTNNSVVYTQNDEGIEFTLNNPEYEHSLNSLEVKNILQEKTTHFLGSKKYEDIPNYETLLYKGISKGVDLEYTITDHKLKSTYYLDKGYKINSLSIGINLSQNIYVQINKYNGRIEFRLRTTNGLVLSETAPIFFQNSKQLDGEYLLDETNMKLKFIINDPKFDLNKPLIIDPTYATYISGTELDNGMDMIFDPQGCVIVTGYTSSNDFPTTSNVHESTFPGGVYSGFLFKMCDGKKLEWSTFIGSSSGKDVLYRITKYSNEDLLVVGYTNHYRGTDHYPTTSGVYKEECPDVGTVYQVLLTKVSSDGKSIVWSTLICAAAEIYAHGLTFNDDESKIFFAGKAYPNANIPPIGETGGDYDCSNSWSAEYNGYIASIASNGAGPLLQSYCLDVSDSRNHFSKLIYDSGYVYMIGVCLGDTHSVYGNCYRSLTQSANSNWIFGRIDEETFNWDWLCQMGDSVTEMPSDQIIDNDGNLWVVGFSQSKNFPTTSDAFQEAYDQDSRWLGTFSKFTPDGANLLYSSYIYSPNDQQSGVGTRVRAIAIGKNNEVVISVQRITNTNDTNTYDYGKSSVVYVFPPEIGDEPIYKIKMGGSQTYNILLYEGDIHNISLLAYYNLDDTERAQTFYPTPGCYQNESKGGNDVLLVSLQNSCTKGFIGTTEGCQPCDKGYWSDEPMKHIIGCEMCDEGTFSNETGSTICDSCIMGTYQNSLGKSVCRLCGYGSFGNETQAVRCYDCGKGFFANEEGSTECGICKMGTYSDLDRSQQCTDCEPGFFNNDTAMSECYSCQQGEYSFYSKSTYCKKCKIGTYQNATGQSQCDDCLPGSYNSESGLTGCLKCGIGTYSTSTQSNRCLNCSIGTYQDTEGNSHCEDCSMGSYNTEEGLSTCIACGVGTYSEKERANECLVCPKGTFNPNNGSHGIESCQLCPEGSYNIKTGSFDAGDCTLCGTGTWSGLMGAVSINTCQVCPKGTYSDTEGAVTKFTCLDCPDGYYNDEFGASGCKKCSKGNIPNKQRDRCESCPSGTFNEKDGMTECTPCPEGYFNNKTQQTSCIKCISPELCIGEDKCQNGRNPDSICEQCVSGYFELNETCQKCPDSFQYLFFFIVIFIFLLTIFLLRKQLLKKVLRDPYPTKRIFYTFLQYFFALISFRLTWPESMTDTMLKWFAVLNFDFGIVASPQCIASIDWTGKWLIQLFIPFWFFFFMSIIFIIIVLKIRGHHEKLGKIRIFFYRLFSLSLKYFYLPMLYITLEPFSFTYSEASQKKVLQVDPSISSEDSKYRKLLPLYYFSLIFYGLGIPMFFLFIVVKAKRSNFSEFYVQRFGWVFINYKEKRYWFELCEITLKLLVVLSIVIFQDSNSMGKNIYLLILLISFATLVAILRPYKKDTFWEQGIFTAEERAQIGFFLMLIGLVTLAFQATKGILFFIFWPIGAIIGFLGLYYSNLKRKELRKKQRVKKETQNELKLNENKLNELTLHEDHKLDHRESIKINNKLMSHVTTTFDNIKNLKDQIQDVTWKIGEFEKERIQLEKENKDLKRSLGIQINEENENSNQNINLSDNNDSNSEKNEN</sequence>
<evidence type="ECO:0000259" key="5">
    <source>
        <dbReference type="Pfam" id="PF07699"/>
    </source>
</evidence>
<feature type="transmembrane region" description="Helical" evidence="3">
    <location>
        <begin position="1369"/>
        <end position="1390"/>
    </location>
</feature>
<dbReference type="SMART" id="SM00261">
    <property type="entry name" value="FU"/>
    <property type="match status" value="5"/>
</dbReference>
<dbReference type="InterPro" id="IPR006212">
    <property type="entry name" value="Furin_repeat"/>
</dbReference>
<feature type="transmembrane region" description="Helical" evidence="3">
    <location>
        <begin position="1279"/>
        <end position="1300"/>
    </location>
</feature>
<feature type="domain" description="Tyrosine-protein kinase ephrin type A/B receptor-like" evidence="5">
    <location>
        <begin position="979"/>
        <end position="1030"/>
    </location>
</feature>
<accession>A0AAV7ZHR0</accession>
<dbReference type="SUPFAM" id="SSF57184">
    <property type="entry name" value="Growth factor receptor domain"/>
    <property type="match status" value="3"/>
</dbReference>
<protein>
    <submittedName>
        <fullName evidence="7">Insulin-like growth factor binding proteinn-terminal</fullName>
    </submittedName>
</protein>
<feature type="domain" description="DUF7948" evidence="6">
    <location>
        <begin position="66"/>
        <end position="263"/>
    </location>
</feature>
<feature type="transmembrane region" description="Helical" evidence="3">
    <location>
        <begin position="1312"/>
        <end position="1332"/>
    </location>
</feature>
<keyword evidence="3" id="KW-1133">Transmembrane helix</keyword>
<dbReference type="Gene3D" id="2.10.50.10">
    <property type="entry name" value="Tumor Necrosis Factor Receptor, subunit A, domain 2"/>
    <property type="match status" value="7"/>
</dbReference>
<evidence type="ECO:0000256" key="4">
    <source>
        <dbReference type="SAM" id="SignalP"/>
    </source>
</evidence>
<dbReference type="InterPro" id="IPR009030">
    <property type="entry name" value="Growth_fac_rcpt_cys_sf"/>
</dbReference>
<feature type="transmembrane region" description="Helical" evidence="3">
    <location>
        <begin position="1483"/>
        <end position="1499"/>
    </location>
</feature>
<dbReference type="InterPro" id="IPR011641">
    <property type="entry name" value="Tyr-kin_ephrin_A/B_rcpt-like"/>
</dbReference>
<feature type="signal peptide" evidence="4">
    <location>
        <begin position="1"/>
        <end position="20"/>
    </location>
</feature>
<dbReference type="PANTHER" id="PTHR46967:SF1">
    <property type="entry name" value="KERATIN-ASSOCIATED PROTEIN 16-1-LIKE"/>
    <property type="match status" value="1"/>
</dbReference>
<feature type="region of interest" description="Disordered" evidence="2">
    <location>
        <begin position="1626"/>
        <end position="1652"/>
    </location>
</feature>
<keyword evidence="4" id="KW-0732">Signal</keyword>
<comment type="caution">
    <text evidence="7">The sequence shown here is derived from an EMBL/GenBank/DDBJ whole genome shotgun (WGS) entry which is preliminary data.</text>
</comment>
<feature type="transmembrane region" description="Helical" evidence="3">
    <location>
        <begin position="1443"/>
        <end position="1463"/>
    </location>
</feature>
<organism evidence="7 8">
    <name type="scientific">Anaeramoeba flamelloides</name>
    <dbReference type="NCBI Taxonomy" id="1746091"/>
    <lineage>
        <taxon>Eukaryota</taxon>
        <taxon>Metamonada</taxon>
        <taxon>Anaeramoebidae</taxon>
        <taxon>Anaeramoeba</taxon>
    </lineage>
</organism>
<keyword evidence="3" id="KW-0472">Membrane</keyword>
<dbReference type="Pfam" id="PF25778">
    <property type="entry name" value="DUF7948"/>
    <property type="match status" value="1"/>
</dbReference>
<dbReference type="CDD" id="cd00185">
    <property type="entry name" value="TNFRSF"/>
    <property type="match status" value="1"/>
</dbReference>
<evidence type="ECO:0000256" key="3">
    <source>
        <dbReference type="SAM" id="Phobius"/>
    </source>
</evidence>
<feature type="domain" description="Tyrosine-protein kinase ephrin type A/B receptor-like" evidence="5">
    <location>
        <begin position="928"/>
        <end position="969"/>
    </location>
</feature>
<feature type="transmembrane region" description="Helical" evidence="3">
    <location>
        <begin position="1220"/>
        <end position="1238"/>
    </location>
</feature>
<feature type="coiled-coil region" evidence="1">
    <location>
        <begin position="1532"/>
        <end position="1559"/>
    </location>
</feature>
<feature type="chain" id="PRO_5043518646" evidence="4">
    <location>
        <begin position="21"/>
        <end position="1652"/>
    </location>
</feature>
<dbReference type="InterPro" id="IPR057708">
    <property type="entry name" value="DUF7948"/>
</dbReference>
<dbReference type="Pfam" id="PF07699">
    <property type="entry name" value="Ephrin_rec_like"/>
    <property type="match status" value="3"/>
</dbReference>
<gene>
    <name evidence="7" type="ORF">M0812_13546</name>
</gene>
<dbReference type="PANTHER" id="PTHR46967">
    <property type="entry name" value="INSULIN-LIKE GROWTH FACTOR BINDING PROTEIN,N-TERMINAL"/>
    <property type="match status" value="1"/>
</dbReference>
<dbReference type="EMBL" id="JANTQA010000029">
    <property type="protein sequence ID" value="KAJ3441533.1"/>
    <property type="molecule type" value="Genomic_DNA"/>
</dbReference>
<keyword evidence="1" id="KW-0175">Coiled coil</keyword>
<name>A0AAV7ZHR0_9EUKA</name>
<feature type="transmembrane region" description="Helical" evidence="3">
    <location>
        <begin position="1505"/>
        <end position="1525"/>
    </location>
</feature>
<evidence type="ECO:0000256" key="2">
    <source>
        <dbReference type="SAM" id="MobiDB-lite"/>
    </source>
</evidence>
<evidence type="ECO:0000313" key="8">
    <source>
        <dbReference type="Proteomes" id="UP001146793"/>
    </source>
</evidence>
<dbReference type="Proteomes" id="UP001146793">
    <property type="component" value="Unassembled WGS sequence"/>
</dbReference>
<feature type="domain" description="Tyrosine-protein kinase ephrin type A/B receptor-like" evidence="5">
    <location>
        <begin position="775"/>
        <end position="817"/>
    </location>
</feature>
<feature type="coiled-coil region" evidence="1">
    <location>
        <begin position="1587"/>
        <end position="1621"/>
    </location>
</feature>